<feature type="transmembrane region" description="Helical" evidence="1">
    <location>
        <begin position="813"/>
        <end position="839"/>
    </location>
</feature>
<dbReference type="EMBL" id="BEYU01000036">
    <property type="protein sequence ID" value="GBG27859.1"/>
    <property type="molecule type" value="Genomic_DNA"/>
</dbReference>
<dbReference type="InterPro" id="IPR039031">
    <property type="entry name" value="Mucolipin"/>
</dbReference>
<dbReference type="GO" id="GO:0016020">
    <property type="term" value="C:membrane"/>
    <property type="evidence" value="ECO:0007669"/>
    <property type="project" value="TreeGrafter"/>
</dbReference>
<feature type="domain" description="Ricin B lectin" evidence="2">
    <location>
        <begin position="331"/>
        <end position="434"/>
    </location>
</feature>
<dbReference type="InterPro" id="IPR000772">
    <property type="entry name" value="Ricin_B_lectin"/>
</dbReference>
<dbReference type="Pfam" id="PF00652">
    <property type="entry name" value="Ricin_B_lectin"/>
    <property type="match status" value="1"/>
</dbReference>
<keyword evidence="1" id="KW-0472">Membrane</keyword>
<keyword evidence="1" id="KW-1133">Transmembrane helix</keyword>
<sequence>MTGSVDSLRSLACKHLENLQDQVRAVLVRPNLDKSEARAVPVEPNLDKFEVRAVLVEPNLDKFEVRAALVEPNLIKFKIPHHKSSILDRIYGLMMASMVVAACAGDNATAGDTSEAQLAMPTEVRPGVFTFIPGAADNVDPNADRRLATAATDDQRDLLQQNIDEAQDDTTNESHDGDRNLRTIVSAADRRALLNNMGEVRSEIESKCDITIWGAHLSLADKIKSFALEAFSLSSGGPLAWLGSEIGDTTAEFVAMGAEALLIVIKENGSIVVPAGKLTGGTATFKHWSRVCKTCWKGFFNCDKCGAYKVYGLDTIQPYLCFNYKAAKTIRLKDTNNKVRCLDVNTNTNNVYLYSCHGRANQRWYLQNGKIKSVYNRKSCLKWRIFGGNAFLGSCDGIISNDEWTFTGNRIKTNTFSTKCLYMDPSDDNNAHVAATAHDVAGIFGDDTDVRDDDDNNGVAVMLLTMYEELADTLARDEASQREHRSRHLLEEIEISPWERWARYGVWPTRMLVHGFCIASLMCYVLWIEAGILRNSVSYERNAYNLLFRGALQHDEFSRHGGFGLDAEDFHANDFVLFNTSQTHKQIARVVRNYFRLEVNSVDYIMVAGSPASPSLPFPRLLFTLRNGTKIAHNIHNSRDLGPLSKAQSREEISVFLHALEAVHLDMWLESVNPDPGILLSEPCVRWLFVARFRRERGAGPFFGHLSSEGGHTCFASIARVARGVMVLQRLKDALTGNARGTSCSAGGPCWQDVNFRDKLTILNFWNLLAIVADLACLVYALIQMVDAGQQQPDQRDLVDQLGLGIGSDANKVLLGLSCALHLISLLEYAEYGLVNYLFLQVNRMARVEALKTLLGVLPITIAYMLVGVALYGDSVSRFGSARNTAITLFSLCLGDEIWPTFRDLEAVTDVPHFVSVVYVLSFVVLHFNVVGMCMLAVVEHAFIEHGLWLLDEPPGPSCRSAEIHRASSSTSFSRPPSSLSMAGSTAAAEAAAGAAATSRELLRRSSGVSLYMFF</sequence>
<evidence type="ECO:0000313" key="4">
    <source>
        <dbReference type="Proteomes" id="UP000241890"/>
    </source>
</evidence>
<comment type="caution">
    <text evidence="3">The sequence shown here is derived from an EMBL/GenBank/DDBJ whole genome shotgun (WGS) entry which is preliminary data.</text>
</comment>
<feature type="transmembrane region" description="Helical" evidence="1">
    <location>
        <begin position="851"/>
        <end position="873"/>
    </location>
</feature>
<feature type="transmembrane region" description="Helical" evidence="1">
    <location>
        <begin position="917"/>
        <end position="939"/>
    </location>
</feature>
<proteinExistence type="predicted"/>
<accession>A0A2R5GBZ9</accession>
<evidence type="ECO:0000259" key="2">
    <source>
        <dbReference type="Pfam" id="PF00652"/>
    </source>
</evidence>
<dbReference type="CDD" id="cd00161">
    <property type="entry name" value="beta-trefoil_Ricin-like"/>
    <property type="match status" value="1"/>
</dbReference>
<protein>
    <recommendedName>
        <fullName evidence="2">Ricin B lectin domain-containing protein</fullName>
    </recommendedName>
</protein>
<keyword evidence="1" id="KW-0812">Transmembrane</keyword>
<feature type="transmembrane region" description="Helical" evidence="1">
    <location>
        <begin position="511"/>
        <end position="533"/>
    </location>
</feature>
<dbReference type="PROSITE" id="PS50231">
    <property type="entry name" value="RICIN_B_LECTIN"/>
    <property type="match status" value="1"/>
</dbReference>
<dbReference type="Proteomes" id="UP000241890">
    <property type="component" value="Unassembled WGS sequence"/>
</dbReference>
<reference evidence="3 4" key="1">
    <citation type="submission" date="2017-12" db="EMBL/GenBank/DDBJ databases">
        <title>Sequencing, de novo assembly and annotation of complete genome of a new Thraustochytrid species, strain FCC1311.</title>
        <authorList>
            <person name="Sedici K."/>
            <person name="Godart F."/>
            <person name="Aiese Cigliano R."/>
            <person name="Sanseverino W."/>
            <person name="Barakat M."/>
            <person name="Ortet P."/>
            <person name="Marechal E."/>
            <person name="Cagnac O."/>
            <person name="Amato A."/>
        </authorList>
    </citation>
    <scope>NUCLEOTIDE SEQUENCE [LARGE SCALE GENOMIC DNA]</scope>
</reference>
<dbReference type="InParanoid" id="A0A2R5GBZ9"/>
<dbReference type="SUPFAM" id="SSF50370">
    <property type="entry name" value="Ricin B-like lectins"/>
    <property type="match status" value="1"/>
</dbReference>
<feature type="transmembrane region" description="Helical" evidence="1">
    <location>
        <begin position="765"/>
        <end position="783"/>
    </location>
</feature>
<keyword evidence="4" id="KW-1185">Reference proteome</keyword>
<dbReference type="Gene3D" id="2.80.10.50">
    <property type="match status" value="1"/>
</dbReference>
<evidence type="ECO:0000256" key="1">
    <source>
        <dbReference type="SAM" id="Phobius"/>
    </source>
</evidence>
<dbReference type="PANTHER" id="PTHR12127">
    <property type="entry name" value="MUCOLIPIN"/>
    <property type="match status" value="1"/>
</dbReference>
<dbReference type="OrthoDB" id="414458at2759"/>
<dbReference type="PANTHER" id="PTHR12127:SF7">
    <property type="entry name" value="SD02261P"/>
    <property type="match status" value="1"/>
</dbReference>
<gene>
    <name evidence="3" type="ORF">FCC1311_040822</name>
</gene>
<dbReference type="InterPro" id="IPR035992">
    <property type="entry name" value="Ricin_B-like_lectins"/>
</dbReference>
<organism evidence="3 4">
    <name type="scientific">Hondaea fermentalgiana</name>
    <dbReference type="NCBI Taxonomy" id="2315210"/>
    <lineage>
        <taxon>Eukaryota</taxon>
        <taxon>Sar</taxon>
        <taxon>Stramenopiles</taxon>
        <taxon>Bigyra</taxon>
        <taxon>Labyrinthulomycetes</taxon>
        <taxon>Thraustochytrida</taxon>
        <taxon>Thraustochytriidae</taxon>
        <taxon>Hondaea</taxon>
    </lineage>
</organism>
<dbReference type="AlphaFoldDB" id="A0A2R5GBZ9"/>
<evidence type="ECO:0000313" key="3">
    <source>
        <dbReference type="EMBL" id="GBG27859.1"/>
    </source>
</evidence>
<dbReference type="GO" id="GO:0072345">
    <property type="term" value="F:NAADP-sensitive calcium-release channel activity"/>
    <property type="evidence" value="ECO:0007669"/>
    <property type="project" value="TreeGrafter"/>
</dbReference>
<name>A0A2R5GBZ9_9STRA</name>